<dbReference type="Gene3D" id="6.10.250.3200">
    <property type="match status" value="1"/>
</dbReference>
<protein>
    <submittedName>
        <fullName evidence="6">CZB domain-containing protein</fullName>
    </submittedName>
</protein>
<keyword evidence="7" id="KW-1185">Reference proteome</keyword>
<evidence type="ECO:0000256" key="3">
    <source>
        <dbReference type="PROSITE-ProRule" id="PRU00284"/>
    </source>
</evidence>
<dbReference type="AlphaFoldDB" id="A0A839IXP7"/>
<name>A0A839IXP7_9GAMM</name>
<dbReference type="EMBL" id="JACJFM010000047">
    <property type="protein sequence ID" value="MBB1489219.1"/>
    <property type="molecule type" value="Genomic_DNA"/>
</dbReference>
<dbReference type="GO" id="GO:0006935">
    <property type="term" value="P:chemotaxis"/>
    <property type="evidence" value="ECO:0007669"/>
    <property type="project" value="UniProtKB-ARBA"/>
</dbReference>
<evidence type="ECO:0000256" key="2">
    <source>
        <dbReference type="ARBA" id="ARBA00023224"/>
    </source>
</evidence>
<dbReference type="PANTHER" id="PTHR32089">
    <property type="entry name" value="METHYL-ACCEPTING CHEMOTAXIS PROTEIN MCPB"/>
    <property type="match status" value="1"/>
</dbReference>
<dbReference type="PROSITE" id="PS50111">
    <property type="entry name" value="CHEMOTAXIS_TRANSDUC_2"/>
    <property type="match status" value="1"/>
</dbReference>
<evidence type="ECO:0000256" key="1">
    <source>
        <dbReference type="ARBA" id="ARBA00004370"/>
    </source>
</evidence>
<feature type="domain" description="Methyl-accepting transducer" evidence="5">
    <location>
        <begin position="60"/>
        <end position="273"/>
    </location>
</feature>
<comment type="subcellular location">
    <subcellularLocation>
        <location evidence="1">Membrane</location>
    </subcellularLocation>
</comment>
<dbReference type="InterPro" id="IPR025991">
    <property type="entry name" value="Chemoreceptor_zinc-bind_dom"/>
</dbReference>
<proteinExistence type="predicted"/>
<dbReference type="GO" id="GO:0007165">
    <property type="term" value="P:signal transduction"/>
    <property type="evidence" value="ECO:0007669"/>
    <property type="project" value="UniProtKB-KW"/>
</dbReference>
<evidence type="ECO:0000259" key="5">
    <source>
        <dbReference type="PROSITE" id="PS50111"/>
    </source>
</evidence>
<dbReference type="SUPFAM" id="SSF58104">
    <property type="entry name" value="Methyl-accepting chemotaxis protein (MCP) signaling domain"/>
    <property type="match status" value="1"/>
</dbReference>
<evidence type="ECO:0000313" key="7">
    <source>
        <dbReference type="Proteomes" id="UP000565262"/>
    </source>
</evidence>
<keyword evidence="2 3" id="KW-0807">Transducer</keyword>
<reference evidence="6 7" key="1">
    <citation type="submission" date="2020-08" db="EMBL/GenBank/DDBJ databases">
        <title>Oceanospirillum sp. nov. isolated from marine sediment.</title>
        <authorList>
            <person name="Ji X."/>
        </authorList>
    </citation>
    <scope>NUCLEOTIDE SEQUENCE [LARGE SCALE GENOMIC DNA]</scope>
    <source>
        <strain evidence="6 7">D5</strain>
    </source>
</reference>
<dbReference type="SMART" id="SM00283">
    <property type="entry name" value="MA"/>
    <property type="match status" value="1"/>
</dbReference>
<accession>A0A839IXP7</accession>
<dbReference type="Proteomes" id="UP000565262">
    <property type="component" value="Unassembled WGS sequence"/>
</dbReference>
<sequence>MIFNSKLKAENQALKDEIEQLKKAHSEEVAQLKELVTEKENHIRLVQQSSEDYGRIMPCILQGGAMLSTIREGLANTAEDLVKEREEQEQLDQVFEHTRQALGRLEVRANFINEHAGKSMSAVSVLDETASGISQLVSTIQEISDQTNLLALNAAIEAARAGEAGRGFAVVADEVRQLAAKAHDASSKIEALVHKVIAQTTDIKGMVGENQESAAEVAASSSQMDQVVAEVLERSQHMKKVIAIVTTSSFLNTVKLDHAVWKNQIYSHVDKQAFSEAVNAHTECRLGNWYFNGYGAQHYSHLHSFKNLDEPHKLVHDSGRAALQAGKQGDTTGMLRHLQVMEDASLKVISCIDQLLADVIREYK</sequence>
<dbReference type="Pfam" id="PF00015">
    <property type="entry name" value="MCPsignal"/>
    <property type="match status" value="1"/>
</dbReference>
<dbReference type="Pfam" id="PF13682">
    <property type="entry name" value="CZB"/>
    <property type="match status" value="1"/>
</dbReference>
<keyword evidence="4" id="KW-0175">Coiled coil</keyword>
<comment type="caution">
    <text evidence="6">The sequence shown here is derived from an EMBL/GenBank/DDBJ whole genome shotgun (WGS) entry which is preliminary data.</text>
</comment>
<dbReference type="PANTHER" id="PTHR32089:SF70">
    <property type="entry name" value="ENERGY TAXIS MODULATING METHYL ACCEPTING SENSORY TRANSDUCER"/>
    <property type="match status" value="1"/>
</dbReference>
<evidence type="ECO:0000256" key="4">
    <source>
        <dbReference type="SAM" id="Coils"/>
    </source>
</evidence>
<feature type="coiled-coil region" evidence="4">
    <location>
        <begin position="4"/>
        <end position="42"/>
    </location>
</feature>
<dbReference type="GO" id="GO:0016020">
    <property type="term" value="C:membrane"/>
    <property type="evidence" value="ECO:0007669"/>
    <property type="project" value="UniProtKB-SubCell"/>
</dbReference>
<gene>
    <name evidence="6" type="ORF">H4O21_21645</name>
</gene>
<evidence type="ECO:0000313" key="6">
    <source>
        <dbReference type="EMBL" id="MBB1489219.1"/>
    </source>
</evidence>
<dbReference type="InterPro" id="IPR004089">
    <property type="entry name" value="MCPsignal_dom"/>
</dbReference>
<organism evidence="6 7">
    <name type="scientific">Oceanospirillum sediminis</name>
    <dbReference type="NCBI Taxonomy" id="2760088"/>
    <lineage>
        <taxon>Bacteria</taxon>
        <taxon>Pseudomonadati</taxon>
        <taxon>Pseudomonadota</taxon>
        <taxon>Gammaproteobacteria</taxon>
        <taxon>Oceanospirillales</taxon>
        <taxon>Oceanospirillaceae</taxon>
        <taxon>Oceanospirillum</taxon>
    </lineage>
</organism>
<dbReference type="Gene3D" id="1.20.120.30">
    <property type="entry name" value="Aspartate receptor, ligand-binding domain"/>
    <property type="match status" value="1"/>
</dbReference>